<dbReference type="OrthoDB" id="16726at2759"/>
<sequence length="301" mass="32721">MIKITLALFLSLFVLSNANLYGLWQTGNTANFGQIATNGQPTMNLEFPNYYNWHPGNSAMNNLTSIMTFILSFQNGNQFLVSVNVAKNEVNNFVIIPSNVKPYGLHYDSDVNSLKCVLSSDINTWLVGEMDPNSASYDVYGSVQGAFLGAGLSTYNHTYYVVTSTTSQTTMNSFDTRSGQYLGAVPLVLPSNVIAGPYNLLWISSLDMLVGTVVIQDSNGNSGQDYAFVDPISGAVKPFGIYTPSQQVTVVSHAAHQNLIYAAANFNANLQFVTIDIQKAAQVATSTEPTFLVTMGYFTNI</sequence>
<accession>A0A8J4UXF1</accession>
<organism evidence="2 3">
    <name type="scientific">Polysphondylium violaceum</name>
    <dbReference type="NCBI Taxonomy" id="133409"/>
    <lineage>
        <taxon>Eukaryota</taxon>
        <taxon>Amoebozoa</taxon>
        <taxon>Evosea</taxon>
        <taxon>Eumycetozoa</taxon>
        <taxon>Dictyostelia</taxon>
        <taxon>Dictyosteliales</taxon>
        <taxon>Dictyosteliaceae</taxon>
        <taxon>Polysphondylium</taxon>
    </lineage>
</organism>
<proteinExistence type="predicted"/>
<evidence type="ECO:0000313" key="3">
    <source>
        <dbReference type="Proteomes" id="UP000695562"/>
    </source>
</evidence>
<name>A0A8J4UXF1_9MYCE</name>
<evidence type="ECO:0000256" key="1">
    <source>
        <dbReference type="SAM" id="SignalP"/>
    </source>
</evidence>
<keyword evidence="3" id="KW-1185">Reference proteome</keyword>
<feature type="chain" id="PRO_5035237991" evidence="1">
    <location>
        <begin position="19"/>
        <end position="301"/>
    </location>
</feature>
<keyword evidence="1" id="KW-0732">Signal</keyword>
<dbReference type="EMBL" id="AJWJ01000440">
    <property type="protein sequence ID" value="KAF2070845.1"/>
    <property type="molecule type" value="Genomic_DNA"/>
</dbReference>
<dbReference type="PANTHER" id="PTHR35885:SF3">
    <property type="match status" value="1"/>
</dbReference>
<evidence type="ECO:0000313" key="2">
    <source>
        <dbReference type="EMBL" id="KAF2070845.1"/>
    </source>
</evidence>
<dbReference type="PANTHER" id="PTHR35885">
    <property type="entry name" value="CARBOHYDRATE BINDING DOMAIN-CONTAINING PROTEIN-RELATED"/>
    <property type="match status" value="1"/>
</dbReference>
<feature type="signal peptide" evidence="1">
    <location>
        <begin position="1"/>
        <end position="18"/>
    </location>
</feature>
<dbReference type="AlphaFoldDB" id="A0A8J4UXF1"/>
<dbReference type="Proteomes" id="UP000695562">
    <property type="component" value="Unassembled WGS sequence"/>
</dbReference>
<protein>
    <submittedName>
        <fullName evidence="2">Uncharacterized protein</fullName>
    </submittedName>
</protein>
<reference evidence="2" key="1">
    <citation type="submission" date="2020-01" db="EMBL/GenBank/DDBJ databases">
        <title>Development of genomics and gene disruption for Polysphondylium violaceum indicates a role for the polyketide synthase stlB in stalk morphogenesis.</title>
        <authorList>
            <person name="Narita B."/>
            <person name="Kawabe Y."/>
            <person name="Kin K."/>
            <person name="Saito T."/>
            <person name="Gibbs R."/>
            <person name="Kuspa A."/>
            <person name="Muzny D."/>
            <person name="Queller D."/>
            <person name="Richards S."/>
            <person name="Strassman J."/>
            <person name="Sucgang R."/>
            <person name="Worley K."/>
            <person name="Schaap P."/>
        </authorList>
    </citation>
    <scope>NUCLEOTIDE SEQUENCE</scope>
    <source>
        <strain evidence="2">QSvi11</strain>
    </source>
</reference>
<gene>
    <name evidence="2" type="ORF">CYY_007831</name>
</gene>
<comment type="caution">
    <text evidence="2">The sequence shown here is derived from an EMBL/GenBank/DDBJ whole genome shotgun (WGS) entry which is preliminary data.</text>
</comment>